<dbReference type="EMBL" id="JANPWB010000004">
    <property type="protein sequence ID" value="KAJ1194685.1"/>
    <property type="molecule type" value="Genomic_DNA"/>
</dbReference>
<name>A0AAV7V339_PLEWA</name>
<reference evidence="1" key="1">
    <citation type="journal article" date="2022" name="bioRxiv">
        <title>Sequencing and chromosome-scale assembly of the giantPleurodeles waltlgenome.</title>
        <authorList>
            <person name="Brown T."/>
            <person name="Elewa A."/>
            <person name="Iarovenko S."/>
            <person name="Subramanian E."/>
            <person name="Araus A.J."/>
            <person name="Petzold A."/>
            <person name="Susuki M."/>
            <person name="Suzuki K.-i.T."/>
            <person name="Hayashi T."/>
            <person name="Toyoda A."/>
            <person name="Oliveira C."/>
            <person name="Osipova E."/>
            <person name="Leigh N.D."/>
            <person name="Simon A."/>
            <person name="Yun M.H."/>
        </authorList>
    </citation>
    <scope>NUCLEOTIDE SEQUENCE</scope>
    <source>
        <strain evidence="1">20211129_DDA</strain>
        <tissue evidence="1">Liver</tissue>
    </source>
</reference>
<dbReference type="AlphaFoldDB" id="A0AAV7V339"/>
<dbReference type="PANTHER" id="PTHR37984">
    <property type="entry name" value="PROTEIN CBG26694"/>
    <property type="match status" value="1"/>
</dbReference>
<dbReference type="Proteomes" id="UP001066276">
    <property type="component" value="Chromosome 2_2"/>
</dbReference>
<gene>
    <name evidence="1" type="ORF">NDU88_003971</name>
</gene>
<accession>A0AAV7V339</accession>
<sequence>TPDMPERGESGDLDIVSMVSEFIANEFKAVEEKEWFEKDQEDLVLQQVKGYVRSGWPKKESILEEVAPFFKIREELEIENDLLFKKEKCIPPMGMQSVILSLAHVGHPGC</sequence>
<proteinExistence type="predicted"/>
<comment type="caution">
    <text evidence="1">The sequence shown here is derived from an EMBL/GenBank/DDBJ whole genome shotgun (WGS) entry which is preliminary data.</text>
</comment>
<organism evidence="1 2">
    <name type="scientific">Pleurodeles waltl</name>
    <name type="common">Iberian ribbed newt</name>
    <dbReference type="NCBI Taxonomy" id="8319"/>
    <lineage>
        <taxon>Eukaryota</taxon>
        <taxon>Metazoa</taxon>
        <taxon>Chordata</taxon>
        <taxon>Craniata</taxon>
        <taxon>Vertebrata</taxon>
        <taxon>Euteleostomi</taxon>
        <taxon>Amphibia</taxon>
        <taxon>Batrachia</taxon>
        <taxon>Caudata</taxon>
        <taxon>Salamandroidea</taxon>
        <taxon>Salamandridae</taxon>
        <taxon>Pleurodelinae</taxon>
        <taxon>Pleurodeles</taxon>
    </lineage>
</organism>
<dbReference type="PANTHER" id="PTHR37984:SF5">
    <property type="entry name" value="PROTEIN NYNRIN-LIKE"/>
    <property type="match status" value="1"/>
</dbReference>
<evidence type="ECO:0000313" key="1">
    <source>
        <dbReference type="EMBL" id="KAJ1194685.1"/>
    </source>
</evidence>
<keyword evidence="2" id="KW-1185">Reference proteome</keyword>
<evidence type="ECO:0000313" key="2">
    <source>
        <dbReference type="Proteomes" id="UP001066276"/>
    </source>
</evidence>
<feature type="non-terminal residue" evidence="1">
    <location>
        <position position="1"/>
    </location>
</feature>
<protein>
    <submittedName>
        <fullName evidence="1">Uncharacterized protein</fullName>
    </submittedName>
</protein>
<dbReference type="InterPro" id="IPR050951">
    <property type="entry name" value="Retrovirus_Pol_polyprotein"/>
</dbReference>